<evidence type="ECO:0000256" key="4">
    <source>
        <dbReference type="ARBA" id="ARBA00022833"/>
    </source>
</evidence>
<sequence>ANARGGARWTVGGVYKRWVAEIVTVAVVPESPELPGGVAGAVTSEKCLQDGWSLHSRGAGCRRWGRQRSPPRTSRMPSGTVETATDICTAVVALQLDFGRNSVEFTPLEKAQQPSRWSSATLAVGAGDSDCGSPAVGGCGREPPMACTATAQIGQCVTLTKVMKIETEYNWFYNSCNKCRRKVKPDGGKFWYDKCSFFVKFVVPRYKVQLRVIDHTGSASFLLFDQEANQILNKTAINLRDKLIKESNENLELDESIKQGEQITDVDT</sequence>
<dbReference type="OrthoDB" id="787083at2759"/>
<accession>A0A843VJF0</accession>
<dbReference type="InterPro" id="IPR012340">
    <property type="entry name" value="NA-bd_OB-fold"/>
</dbReference>
<dbReference type="PANTHER" id="PTHR47165">
    <property type="entry name" value="OS03G0429900 PROTEIN"/>
    <property type="match status" value="1"/>
</dbReference>
<evidence type="ECO:0000313" key="7">
    <source>
        <dbReference type="EMBL" id="MQL91509.1"/>
    </source>
</evidence>
<evidence type="ECO:0000259" key="6">
    <source>
        <dbReference type="Pfam" id="PF08646"/>
    </source>
</evidence>
<dbReference type="SUPFAM" id="SSF50249">
    <property type="entry name" value="Nucleic acid-binding proteins"/>
    <property type="match status" value="1"/>
</dbReference>
<evidence type="ECO:0000256" key="3">
    <source>
        <dbReference type="ARBA" id="ARBA00022771"/>
    </source>
</evidence>
<comment type="caution">
    <text evidence="7">The sequence shown here is derived from an EMBL/GenBank/DDBJ whole genome shotgun (WGS) entry which is preliminary data.</text>
</comment>
<feature type="domain" description="Replication factor A C-terminal" evidence="6">
    <location>
        <begin position="161"/>
        <end position="252"/>
    </location>
</feature>
<dbReference type="Pfam" id="PF08646">
    <property type="entry name" value="Rep_fac-A_C"/>
    <property type="match status" value="1"/>
</dbReference>
<dbReference type="EMBL" id="NMUH01001349">
    <property type="protein sequence ID" value="MQL91509.1"/>
    <property type="molecule type" value="Genomic_DNA"/>
</dbReference>
<dbReference type="GO" id="GO:0008270">
    <property type="term" value="F:zinc ion binding"/>
    <property type="evidence" value="ECO:0007669"/>
    <property type="project" value="UniProtKB-KW"/>
</dbReference>
<reference evidence="7" key="1">
    <citation type="submission" date="2017-07" db="EMBL/GenBank/DDBJ databases">
        <title>Taro Niue Genome Assembly and Annotation.</title>
        <authorList>
            <person name="Atibalentja N."/>
            <person name="Keating K."/>
            <person name="Fields C.J."/>
        </authorList>
    </citation>
    <scope>NUCLEOTIDE SEQUENCE</scope>
    <source>
        <strain evidence="7">Niue_2</strain>
        <tissue evidence="7">Leaf</tissue>
    </source>
</reference>
<dbReference type="InterPro" id="IPR047192">
    <property type="entry name" value="Euk_RPA1_DBD_C"/>
</dbReference>
<dbReference type="GO" id="GO:0003677">
    <property type="term" value="F:DNA binding"/>
    <property type="evidence" value="ECO:0007669"/>
    <property type="project" value="UniProtKB-KW"/>
</dbReference>
<dbReference type="AlphaFoldDB" id="A0A843VJF0"/>
<evidence type="ECO:0000256" key="1">
    <source>
        <dbReference type="ARBA" id="ARBA00005690"/>
    </source>
</evidence>
<keyword evidence="2" id="KW-0479">Metal-binding</keyword>
<evidence type="ECO:0000313" key="8">
    <source>
        <dbReference type="Proteomes" id="UP000652761"/>
    </source>
</evidence>
<keyword evidence="5" id="KW-0238">DNA-binding</keyword>
<gene>
    <name evidence="7" type="ORF">Taro_024132</name>
</gene>
<name>A0A843VJF0_COLES</name>
<dbReference type="PANTHER" id="PTHR47165:SF4">
    <property type="entry name" value="OS03G0429900 PROTEIN"/>
    <property type="match status" value="1"/>
</dbReference>
<feature type="non-terminal residue" evidence="7">
    <location>
        <position position="268"/>
    </location>
</feature>
<evidence type="ECO:0000256" key="2">
    <source>
        <dbReference type="ARBA" id="ARBA00022723"/>
    </source>
</evidence>
<feature type="non-terminal residue" evidence="7">
    <location>
        <position position="1"/>
    </location>
</feature>
<dbReference type="Gene3D" id="2.40.50.140">
    <property type="entry name" value="Nucleic acid-binding proteins"/>
    <property type="match status" value="1"/>
</dbReference>
<organism evidence="7 8">
    <name type="scientific">Colocasia esculenta</name>
    <name type="common">Wild taro</name>
    <name type="synonym">Arum esculentum</name>
    <dbReference type="NCBI Taxonomy" id="4460"/>
    <lineage>
        <taxon>Eukaryota</taxon>
        <taxon>Viridiplantae</taxon>
        <taxon>Streptophyta</taxon>
        <taxon>Embryophyta</taxon>
        <taxon>Tracheophyta</taxon>
        <taxon>Spermatophyta</taxon>
        <taxon>Magnoliopsida</taxon>
        <taxon>Liliopsida</taxon>
        <taxon>Araceae</taxon>
        <taxon>Aroideae</taxon>
        <taxon>Colocasieae</taxon>
        <taxon>Colocasia</taxon>
    </lineage>
</organism>
<dbReference type="Proteomes" id="UP000652761">
    <property type="component" value="Unassembled WGS sequence"/>
</dbReference>
<evidence type="ECO:0000256" key="5">
    <source>
        <dbReference type="ARBA" id="ARBA00023125"/>
    </source>
</evidence>
<keyword evidence="8" id="KW-1185">Reference proteome</keyword>
<keyword evidence="3" id="KW-0863">Zinc-finger</keyword>
<comment type="similarity">
    <text evidence="1">Belongs to the replication factor A protein 1 family.</text>
</comment>
<proteinExistence type="inferred from homology"/>
<dbReference type="InterPro" id="IPR013955">
    <property type="entry name" value="Rep_factor-A_C"/>
</dbReference>
<protein>
    <recommendedName>
        <fullName evidence="6">Replication factor A C-terminal domain-containing protein</fullName>
    </recommendedName>
</protein>
<dbReference type="CDD" id="cd04476">
    <property type="entry name" value="RPA1_DBD_C"/>
    <property type="match status" value="1"/>
</dbReference>
<keyword evidence="4" id="KW-0862">Zinc</keyword>